<reference evidence="2 3" key="2">
    <citation type="submission" date="2018-10" db="EMBL/GenBank/DDBJ databases">
        <authorList>
            <consortium name="Pathogen Informatics"/>
        </authorList>
    </citation>
    <scope>NUCLEOTIDE SEQUENCE [LARGE SCALE GENOMIC DNA]</scope>
</reference>
<dbReference type="PANTHER" id="PTHR22989">
    <property type="entry name" value="UNCHARACTERIZED DUF13 C.ELEGANS"/>
    <property type="match status" value="1"/>
</dbReference>
<dbReference type="Proteomes" id="UP000274131">
    <property type="component" value="Unassembled WGS sequence"/>
</dbReference>
<evidence type="ECO:0000259" key="1">
    <source>
        <dbReference type="Pfam" id="PF05050"/>
    </source>
</evidence>
<protein>
    <submittedName>
        <fullName evidence="4">Methyltransf_21 domain-containing protein</fullName>
    </submittedName>
</protein>
<dbReference type="PANTHER" id="PTHR22989:SF3">
    <property type="entry name" value="METHYLTRANSFERASE FKBM DOMAIN-CONTAINING PROTEIN"/>
    <property type="match status" value="1"/>
</dbReference>
<name>A0A0N4VQQ6_ENTVE</name>
<evidence type="ECO:0000313" key="2">
    <source>
        <dbReference type="EMBL" id="VDD97752.1"/>
    </source>
</evidence>
<sequence length="214" mass="24919">MGLSTHECEDSEECNVVTLGIGNDTIVEEMLFKRISKKCNFFGADPVAVVNKQLYQRFGKFFKIAVGATNGVKNATVYIKDNNVWKYQSVPVQHFDLLRFLKKCVKVKTVIDYLLMDVEGTEYDMLPYFLPDGALDMNGIIVCQWTCEFHKPDKKQVEKFGRFMLENLQFGKYLPFRLEQDTRHVVIRSTFLNTVDKVCLERYFENCAQRPHEK</sequence>
<dbReference type="OrthoDB" id="5775722at2759"/>
<dbReference type="AlphaFoldDB" id="A0A0N4VQQ6"/>
<proteinExistence type="predicted"/>
<evidence type="ECO:0000313" key="4">
    <source>
        <dbReference type="WBParaSite" id="EVEC_0001336001-mRNA-1"/>
    </source>
</evidence>
<dbReference type="Pfam" id="PF05050">
    <property type="entry name" value="Methyltransf_21"/>
    <property type="match status" value="1"/>
</dbReference>
<gene>
    <name evidence="2" type="ORF">EVEC_LOCUS12503</name>
</gene>
<feature type="domain" description="Methyltransferase FkbM" evidence="1">
    <location>
        <begin position="10"/>
        <end position="166"/>
    </location>
</feature>
<organism evidence="4">
    <name type="scientific">Enterobius vermicularis</name>
    <name type="common">Human pinworm</name>
    <dbReference type="NCBI Taxonomy" id="51028"/>
    <lineage>
        <taxon>Eukaryota</taxon>
        <taxon>Metazoa</taxon>
        <taxon>Ecdysozoa</taxon>
        <taxon>Nematoda</taxon>
        <taxon>Chromadorea</taxon>
        <taxon>Rhabditida</taxon>
        <taxon>Spirurina</taxon>
        <taxon>Oxyuridomorpha</taxon>
        <taxon>Oxyuroidea</taxon>
        <taxon>Oxyuridae</taxon>
        <taxon>Enterobius</taxon>
    </lineage>
</organism>
<dbReference type="InterPro" id="IPR006342">
    <property type="entry name" value="FkbM_mtfrase"/>
</dbReference>
<dbReference type="WBParaSite" id="EVEC_0001336001-mRNA-1">
    <property type="protein sequence ID" value="EVEC_0001336001-mRNA-1"/>
    <property type="gene ID" value="EVEC_0001336001"/>
</dbReference>
<accession>A0A0N4VQQ6</accession>
<dbReference type="EMBL" id="UXUI01014973">
    <property type="protein sequence ID" value="VDD97752.1"/>
    <property type="molecule type" value="Genomic_DNA"/>
</dbReference>
<evidence type="ECO:0000313" key="3">
    <source>
        <dbReference type="Proteomes" id="UP000274131"/>
    </source>
</evidence>
<dbReference type="STRING" id="51028.A0A0N4VQQ6"/>
<keyword evidence="3" id="KW-1185">Reference proteome</keyword>
<reference evidence="4" key="1">
    <citation type="submission" date="2017-02" db="UniProtKB">
        <authorList>
            <consortium name="WormBaseParasite"/>
        </authorList>
    </citation>
    <scope>IDENTIFICATION</scope>
</reference>